<dbReference type="PANTHER" id="PTHR28259">
    <property type="entry name" value="FLUORIDE EXPORT PROTEIN 1-RELATED"/>
    <property type="match status" value="1"/>
</dbReference>
<comment type="similarity">
    <text evidence="10 12">Belongs to the fluoride channel Fluc/FEX (TC 1.A.43) family.</text>
</comment>
<dbReference type="EMBL" id="MFSP01000133">
    <property type="protein sequence ID" value="OGI64470.1"/>
    <property type="molecule type" value="Genomic_DNA"/>
</dbReference>
<keyword evidence="6 12" id="KW-0915">Sodium</keyword>
<comment type="subcellular location">
    <subcellularLocation>
        <location evidence="1 12">Cell membrane</location>
        <topology evidence="1 12">Multi-pass membrane protein</topology>
    </subcellularLocation>
</comment>
<evidence type="ECO:0000313" key="13">
    <source>
        <dbReference type="EMBL" id="OGI64470.1"/>
    </source>
</evidence>
<accession>A0A1F6V451</accession>
<keyword evidence="12" id="KW-0479">Metal-binding</keyword>
<dbReference type="HAMAP" id="MF_00454">
    <property type="entry name" value="FluC"/>
    <property type="match status" value="1"/>
</dbReference>
<comment type="activity regulation">
    <text evidence="12">Na(+) is not transported, but it plays an essential structural role and its presence is essential for fluoride channel function.</text>
</comment>
<evidence type="ECO:0000256" key="2">
    <source>
        <dbReference type="ARBA" id="ARBA00022475"/>
    </source>
</evidence>
<comment type="function">
    <text evidence="12">Fluoride-specific ion channel. Important for reducing fluoride concentration in the cell, thus reducing its toxicity.</text>
</comment>
<evidence type="ECO:0000256" key="7">
    <source>
        <dbReference type="ARBA" id="ARBA00023065"/>
    </source>
</evidence>
<evidence type="ECO:0000256" key="1">
    <source>
        <dbReference type="ARBA" id="ARBA00004651"/>
    </source>
</evidence>
<dbReference type="GO" id="GO:0140114">
    <property type="term" value="P:cellular detoxification of fluoride"/>
    <property type="evidence" value="ECO:0007669"/>
    <property type="project" value="UniProtKB-UniRule"/>
</dbReference>
<dbReference type="GO" id="GO:0046872">
    <property type="term" value="F:metal ion binding"/>
    <property type="evidence" value="ECO:0007669"/>
    <property type="project" value="UniProtKB-KW"/>
</dbReference>
<evidence type="ECO:0000256" key="4">
    <source>
        <dbReference type="ARBA" id="ARBA00022692"/>
    </source>
</evidence>
<proteinExistence type="inferred from homology"/>
<dbReference type="GO" id="GO:0005886">
    <property type="term" value="C:plasma membrane"/>
    <property type="evidence" value="ECO:0007669"/>
    <property type="project" value="UniProtKB-SubCell"/>
</dbReference>
<keyword evidence="3" id="KW-0997">Cell inner membrane</keyword>
<feature type="binding site" evidence="12">
    <location>
        <position position="78"/>
    </location>
    <ligand>
        <name>Na(+)</name>
        <dbReference type="ChEBI" id="CHEBI:29101"/>
        <note>structural</note>
    </ligand>
</feature>
<evidence type="ECO:0000256" key="9">
    <source>
        <dbReference type="ARBA" id="ARBA00023303"/>
    </source>
</evidence>
<dbReference type="NCBIfam" id="TIGR00494">
    <property type="entry name" value="crcB"/>
    <property type="match status" value="1"/>
</dbReference>
<dbReference type="Proteomes" id="UP000179076">
    <property type="component" value="Unassembled WGS sequence"/>
</dbReference>
<organism evidence="13 14">
    <name type="scientific">Candidatus Muproteobacteria bacterium RBG_16_60_9</name>
    <dbReference type="NCBI Taxonomy" id="1817755"/>
    <lineage>
        <taxon>Bacteria</taxon>
        <taxon>Pseudomonadati</taxon>
        <taxon>Pseudomonadota</taxon>
        <taxon>Candidatus Muproteobacteria</taxon>
    </lineage>
</organism>
<keyword evidence="8 12" id="KW-0472">Membrane</keyword>
<keyword evidence="5 12" id="KW-1133">Transmembrane helix</keyword>
<reference evidence="13 14" key="1">
    <citation type="journal article" date="2016" name="Nat. Commun.">
        <title>Thousands of microbial genomes shed light on interconnected biogeochemical processes in an aquifer system.</title>
        <authorList>
            <person name="Anantharaman K."/>
            <person name="Brown C.T."/>
            <person name="Hug L.A."/>
            <person name="Sharon I."/>
            <person name="Castelle C.J."/>
            <person name="Probst A.J."/>
            <person name="Thomas B.C."/>
            <person name="Singh A."/>
            <person name="Wilkins M.J."/>
            <person name="Karaoz U."/>
            <person name="Brodie E.L."/>
            <person name="Williams K.H."/>
            <person name="Hubbard S.S."/>
            <person name="Banfield J.F."/>
        </authorList>
    </citation>
    <scope>NUCLEOTIDE SEQUENCE [LARGE SCALE GENOMIC DNA]</scope>
</reference>
<dbReference type="AlphaFoldDB" id="A0A1F6V451"/>
<evidence type="ECO:0000256" key="10">
    <source>
        <dbReference type="ARBA" id="ARBA00035120"/>
    </source>
</evidence>
<keyword evidence="9 12" id="KW-0407">Ion channel</keyword>
<evidence type="ECO:0000313" key="14">
    <source>
        <dbReference type="Proteomes" id="UP000179076"/>
    </source>
</evidence>
<keyword evidence="12" id="KW-0813">Transport</keyword>
<dbReference type="PANTHER" id="PTHR28259:SF1">
    <property type="entry name" value="FLUORIDE EXPORT PROTEIN 1-RELATED"/>
    <property type="match status" value="1"/>
</dbReference>
<feature type="binding site" evidence="12">
    <location>
        <position position="75"/>
    </location>
    <ligand>
        <name>Na(+)</name>
        <dbReference type="ChEBI" id="CHEBI:29101"/>
        <note>structural</note>
    </ligand>
</feature>
<evidence type="ECO:0000256" key="12">
    <source>
        <dbReference type="HAMAP-Rule" id="MF_00454"/>
    </source>
</evidence>
<dbReference type="InterPro" id="IPR003691">
    <property type="entry name" value="FluC"/>
</dbReference>
<keyword evidence="4 12" id="KW-0812">Transmembrane</keyword>
<evidence type="ECO:0000256" key="11">
    <source>
        <dbReference type="ARBA" id="ARBA00035585"/>
    </source>
</evidence>
<evidence type="ECO:0000256" key="3">
    <source>
        <dbReference type="ARBA" id="ARBA00022519"/>
    </source>
</evidence>
<dbReference type="Pfam" id="PF02537">
    <property type="entry name" value="CRCB"/>
    <property type="match status" value="1"/>
</dbReference>
<feature type="transmembrane region" description="Helical" evidence="12">
    <location>
        <begin position="37"/>
        <end position="56"/>
    </location>
</feature>
<sequence>MTRVLAIAAGGALGSVLRYWLSNGVHAALGRGFPYGTLAVNVVGSLLMGFLFVLFLERLSNEAWLRAGLLIGVLGGFTTFSAFSIETWNLIEDGALLKAGLNAGLSLVLCLGAVWIGVLLARQL</sequence>
<feature type="transmembrane region" description="Helical" evidence="12">
    <location>
        <begin position="63"/>
        <end position="83"/>
    </location>
</feature>
<protein>
    <recommendedName>
        <fullName evidence="12">Fluoride-specific ion channel FluC</fullName>
    </recommendedName>
</protein>
<evidence type="ECO:0000256" key="6">
    <source>
        <dbReference type="ARBA" id="ARBA00023053"/>
    </source>
</evidence>
<evidence type="ECO:0000256" key="8">
    <source>
        <dbReference type="ARBA" id="ARBA00023136"/>
    </source>
</evidence>
<dbReference type="GO" id="GO:0062054">
    <property type="term" value="F:fluoride channel activity"/>
    <property type="evidence" value="ECO:0007669"/>
    <property type="project" value="UniProtKB-UniRule"/>
</dbReference>
<comment type="catalytic activity">
    <reaction evidence="11">
        <text>fluoride(in) = fluoride(out)</text>
        <dbReference type="Rhea" id="RHEA:76159"/>
        <dbReference type="ChEBI" id="CHEBI:17051"/>
    </reaction>
    <physiologicalReaction direction="left-to-right" evidence="11">
        <dbReference type="Rhea" id="RHEA:76160"/>
    </physiologicalReaction>
</comment>
<gene>
    <name evidence="12" type="primary">fluC</name>
    <name evidence="12" type="synonym">crcB</name>
    <name evidence="13" type="ORF">A2W18_10885</name>
</gene>
<keyword evidence="7 12" id="KW-0406">Ion transport</keyword>
<name>A0A1F6V451_9PROT</name>
<keyword evidence="2 12" id="KW-1003">Cell membrane</keyword>
<evidence type="ECO:0000256" key="5">
    <source>
        <dbReference type="ARBA" id="ARBA00022989"/>
    </source>
</evidence>
<feature type="transmembrane region" description="Helical" evidence="12">
    <location>
        <begin position="103"/>
        <end position="121"/>
    </location>
</feature>
<comment type="caution">
    <text evidence="13">The sequence shown here is derived from an EMBL/GenBank/DDBJ whole genome shotgun (WGS) entry which is preliminary data.</text>
</comment>